<feature type="chain" id="PRO_5044349118" description="Rhamnogalacturonase A/B/Epimerase-like pectate lyase domain-containing protein" evidence="2">
    <location>
        <begin position="27"/>
        <end position="843"/>
    </location>
</feature>
<evidence type="ECO:0000256" key="1">
    <source>
        <dbReference type="SAM" id="MobiDB-lite"/>
    </source>
</evidence>
<feature type="region of interest" description="Disordered" evidence="1">
    <location>
        <begin position="61"/>
        <end position="80"/>
    </location>
</feature>
<evidence type="ECO:0000259" key="3">
    <source>
        <dbReference type="Pfam" id="PF12708"/>
    </source>
</evidence>
<accession>A0AB34L116</accession>
<evidence type="ECO:0000256" key="2">
    <source>
        <dbReference type="SAM" id="SignalP"/>
    </source>
</evidence>
<dbReference type="Pfam" id="PF12708">
    <property type="entry name" value="Pect-lyase_RHGA_epim"/>
    <property type="match status" value="2"/>
</dbReference>
<keyword evidence="2" id="KW-0732">Signal</keyword>
<dbReference type="Gene3D" id="2.160.20.10">
    <property type="entry name" value="Single-stranded right-handed beta-helix, Pectin lyase-like"/>
    <property type="match status" value="2"/>
</dbReference>
<comment type="caution">
    <text evidence="4">The sequence shown here is derived from an EMBL/GenBank/DDBJ whole genome shotgun (WGS) entry which is preliminary data.</text>
</comment>
<dbReference type="RefSeq" id="XP_069233311.1">
    <property type="nucleotide sequence ID" value="XM_069369764.1"/>
</dbReference>
<dbReference type="GO" id="GO:0004650">
    <property type="term" value="F:polygalacturonase activity"/>
    <property type="evidence" value="ECO:0007669"/>
    <property type="project" value="InterPro"/>
</dbReference>
<dbReference type="InterPro" id="IPR012334">
    <property type="entry name" value="Pectin_lyas_fold"/>
</dbReference>
<feature type="domain" description="Rhamnogalacturonase A/B/Epimerase-like pectate lyase" evidence="3">
    <location>
        <begin position="478"/>
        <end position="543"/>
    </location>
</feature>
<protein>
    <recommendedName>
        <fullName evidence="3">Rhamnogalacturonase A/B/Epimerase-like pectate lyase domain-containing protein</fullName>
    </recommendedName>
</protein>
<reference evidence="4 5" key="1">
    <citation type="journal article" date="2020" name="Microbiol. Resour. Announc.">
        <title>Draft Genome Sequence of a Cladosporium Species Isolated from the Mesophotic Ascidian Didemnum maculosum.</title>
        <authorList>
            <person name="Gioti A."/>
            <person name="Siaperas R."/>
            <person name="Nikolaivits E."/>
            <person name="Le Goff G."/>
            <person name="Ouazzani J."/>
            <person name="Kotoulas G."/>
            <person name="Topakas E."/>
        </authorList>
    </citation>
    <scope>NUCLEOTIDE SEQUENCE [LARGE SCALE GENOMIC DNA]</scope>
    <source>
        <strain evidence="4 5">TM138-S3</strain>
    </source>
</reference>
<dbReference type="GeneID" id="96002602"/>
<gene>
    <name evidence="4" type="ORF">WHR41_01158</name>
</gene>
<keyword evidence="5" id="KW-1185">Reference proteome</keyword>
<dbReference type="InterPro" id="IPR011050">
    <property type="entry name" value="Pectin_lyase_fold/virulence"/>
</dbReference>
<dbReference type="AlphaFoldDB" id="A0AB34L116"/>
<dbReference type="CDD" id="cd23668">
    <property type="entry name" value="GH55_beta13glucanase-like"/>
    <property type="match status" value="1"/>
</dbReference>
<sequence length="843" mass="93020">MARSAICLRIIAIAVLLSTFLTHVATFEEINFGSVADHGLSERDLLQVGEANYLLGPQPETIAELGPDEAPPETHQHQKRVGSGAPYWVSQIKRQGKSPYAANTSFVIWRNVKEYGAKGDGITDDTDAINLAGSIGDRCGLGCDSRLSEAAIVYFPAGVYRLSTPAIMYYHTSYVGDANNLPTLKALPSFDAIGVIDANVYLPYGFNWYQNQNNMWRQVRNFIIDITEVPTNREVHGIHWQVAQATSLQNIVFNMAPARPGDGSRQHGIFMDNGSGGWLEDLIFNDGDTGLFAGNQQFTIVNATFNRCNTAIFQNWNWVFLYKDIEINNCGVGLDMSQGGDVPAMGSVILLDSVIRDTQFGVLTSFSQKSTPSAAGTLVLDNVDFINTDPAVAYRNGTVLVEGNRKIESYLQGRVYSAYEGSYEENNFTCYGPAARSARIQQLVGGPPKSPNLLDARGRFYLRSKPQYEGVPVEQFKSAMDFGCSGDGFTDQTQCVQDFLNSIQPDEIAYFDHGSYIIRDTIECPTNIKIVGEMWAIIMVEASPVFSDINNPRVAFRVGQPGDKGAVEITDMLFETRGPTPGAIVMEWNLAGTTPMAAGMWDTHFRIGGTNGTLLQSNNCRKTPGRAHGAAEQCYCAFLILHLTPSSSLIMSNNWGWVADHEMDLDDHFQIDIYNGRGLLVESQGPTWIWGSSFEHSMLYNYNFANSRDVVIGVIQSETAYMQNNPNALSSFQPEERYYDPTFENCFLPTCPKTYGLVVKNSTSLFNYGAGLYSFFNNYDSGCLITENCQQFMVLVEKSEGVYLYGLSTKAAAIMVEVDGVALVPEGANVNTFCRTVAVFEYP</sequence>
<dbReference type="PANTHER" id="PTHR33928">
    <property type="entry name" value="POLYGALACTURONASE QRT3"/>
    <property type="match status" value="1"/>
</dbReference>
<evidence type="ECO:0000313" key="5">
    <source>
        <dbReference type="Proteomes" id="UP000803884"/>
    </source>
</evidence>
<organism evidence="4 5">
    <name type="scientific">Cladosporium halotolerans</name>
    <dbReference type="NCBI Taxonomy" id="1052096"/>
    <lineage>
        <taxon>Eukaryota</taxon>
        <taxon>Fungi</taxon>
        <taxon>Dikarya</taxon>
        <taxon>Ascomycota</taxon>
        <taxon>Pezizomycotina</taxon>
        <taxon>Dothideomycetes</taxon>
        <taxon>Dothideomycetidae</taxon>
        <taxon>Cladosporiales</taxon>
        <taxon>Cladosporiaceae</taxon>
        <taxon>Cladosporium</taxon>
    </lineage>
</organism>
<dbReference type="PANTHER" id="PTHR33928:SF2">
    <property type="entry name" value="PECTATE LYASE SUPERFAMILY PROTEIN DOMAIN-CONTAINING PROTEIN-RELATED"/>
    <property type="match status" value="1"/>
</dbReference>
<name>A0AB34L116_9PEZI</name>
<dbReference type="InterPro" id="IPR024535">
    <property type="entry name" value="RHGA/B-epi-like_pectate_lyase"/>
</dbReference>
<dbReference type="Proteomes" id="UP000803884">
    <property type="component" value="Unassembled WGS sequence"/>
</dbReference>
<proteinExistence type="predicted"/>
<feature type="domain" description="Rhamnogalacturonase A/B/Epimerase-like pectate lyase" evidence="3">
    <location>
        <begin position="109"/>
        <end position="335"/>
    </location>
</feature>
<dbReference type="SUPFAM" id="SSF51126">
    <property type="entry name" value="Pectin lyase-like"/>
    <property type="match status" value="2"/>
</dbReference>
<feature type="signal peptide" evidence="2">
    <location>
        <begin position="1"/>
        <end position="26"/>
    </location>
</feature>
<dbReference type="EMBL" id="JAAQHG020000003">
    <property type="protein sequence ID" value="KAL1590206.1"/>
    <property type="molecule type" value="Genomic_DNA"/>
</dbReference>
<dbReference type="InterPro" id="IPR039279">
    <property type="entry name" value="QRT3-like"/>
</dbReference>
<evidence type="ECO:0000313" key="4">
    <source>
        <dbReference type="EMBL" id="KAL1590206.1"/>
    </source>
</evidence>